<dbReference type="Pfam" id="PF03802">
    <property type="entry name" value="CitX"/>
    <property type="match status" value="1"/>
</dbReference>
<keyword evidence="7" id="KW-1185">Reference proteome</keyword>
<feature type="region of interest" description="Disordered" evidence="5">
    <location>
        <begin position="67"/>
        <end position="115"/>
    </location>
</feature>
<keyword evidence="2" id="KW-0808">Transferase</keyword>
<keyword evidence="3" id="KW-0548">Nucleotidyltransferase</keyword>
<reference evidence="6 7" key="1">
    <citation type="submission" date="2019-08" db="EMBL/GenBank/DDBJ databases">
        <title>Bradyrhizobium hipponensis sp. nov., a rhizobium isolated from a Lupinus angustifolius root nodule in Tunisia.</title>
        <authorList>
            <person name="Off K."/>
            <person name="Rejili M."/>
            <person name="Mars M."/>
            <person name="Brachmann A."/>
            <person name="Marin M."/>
        </authorList>
    </citation>
    <scope>NUCLEOTIDE SEQUENCE [LARGE SCALE GENOMIC DNA]</scope>
    <source>
        <strain evidence="7">aSej3</strain>
    </source>
</reference>
<dbReference type="Proteomes" id="UP000324797">
    <property type="component" value="Unassembled WGS sequence"/>
</dbReference>
<sequence>MPEAREERATRQAAALARFGKPLASATVMSGPVKDGLLPRRVLAVAIQEMEAACRARGWCMSGWLPASRRSSRSRSPIAKRGLLTRRMRMKSASGASARAARPHEQHACSRVSIS</sequence>
<feature type="compositionally biased region" description="Low complexity" evidence="5">
    <location>
        <begin position="91"/>
        <end position="100"/>
    </location>
</feature>
<evidence type="ECO:0000256" key="1">
    <source>
        <dbReference type="ARBA" id="ARBA00012524"/>
    </source>
</evidence>
<comment type="catalytic activity">
    <reaction evidence="4">
        <text>apo-[citrate lyase ACP] + 2'-(5''-triphospho-alpha-D-ribosyl)-3'-dephospho-CoA = holo-[citrate lyase ACP] + diphosphate</text>
        <dbReference type="Rhea" id="RHEA:16333"/>
        <dbReference type="Rhea" id="RHEA-COMP:10157"/>
        <dbReference type="Rhea" id="RHEA-COMP:10158"/>
        <dbReference type="ChEBI" id="CHEBI:29999"/>
        <dbReference type="ChEBI" id="CHEBI:33019"/>
        <dbReference type="ChEBI" id="CHEBI:61378"/>
        <dbReference type="ChEBI" id="CHEBI:82683"/>
        <dbReference type="EC" id="2.7.7.61"/>
    </reaction>
</comment>
<evidence type="ECO:0000256" key="3">
    <source>
        <dbReference type="ARBA" id="ARBA00022695"/>
    </source>
</evidence>
<protein>
    <recommendedName>
        <fullName evidence="1">citrate lyase holo-[acyl-carrier protein] synthase</fullName>
        <ecNumber evidence="1">2.7.7.61</ecNumber>
    </recommendedName>
</protein>
<dbReference type="EC" id="2.7.7.61" evidence="1"/>
<organism evidence="6 7">
    <name type="scientific">Bradyrhizobium hipponense</name>
    <dbReference type="NCBI Taxonomy" id="2605638"/>
    <lineage>
        <taxon>Bacteria</taxon>
        <taxon>Pseudomonadati</taxon>
        <taxon>Pseudomonadota</taxon>
        <taxon>Alphaproteobacteria</taxon>
        <taxon>Hyphomicrobiales</taxon>
        <taxon>Nitrobacteraceae</taxon>
        <taxon>Bradyrhizobium</taxon>
    </lineage>
</organism>
<evidence type="ECO:0000256" key="2">
    <source>
        <dbReference type="ARBA" id="ARBA00022679"/>
    </source>
</evidence>
<evidence type="ECO:0000256" key="5">
    <source>
        <dbReference type="SAM" id="MobiDB-lite"/>
    </source>
</evidence>
<comment type="caution">
    <text evidence="6">The sequence shown here is derived from an EMBL/GenBank/DDBJ whole genome shotgun (WGS) entry which is preliminary data.</text>
</comment>
<name>A0A5S4YU75_9BRAD</name>
<evidence type="ECO:0000313" key="7">
    <source>
        <dbReference type="Proteomes" id="UP000324797"/>
    </source>
</evidence>
<proteinExistence type="predicted"/>
<dbReference type="RefSeq" id="WP_148738199.1">
    <property type="nucleotide sequence ID" value="NZ_VSTH01000018.1"/>
</dbReference>
<dbReference type="InterPro" id="IPR005551">
    <property type="entry name" value="CitX"/>
</dbReference>
<accession>A0A5S4YU75</accession>
<dbReference type="EMBL" id="VSTH01000018">
    <property type="protein sequence ID" value="TYO67442.1"/>
    <property type="molecule type" value="Genomic_DNA"/>
</dbReference>
<dbReference type="AlphaFoldDB" id="A0A5S4YU75"/>
<evidence type="ECO:0000313" key="6">
    <source>
        <dbReference type="EMBL" id="TYO67442.1"/>
    </source>
</evidence>
<gene>
    <name evidence="6" type="ORF">FXV83_05550</name>
</gene>
<evidence type="ECO:0000256" key="4">
    <source>
        <dbReference type="ARBA" id="ARBA00048574"/>
    </source>
</evidence>